<dbReference type="CDD" id="cd00082">
    <property type="entry name" value="HisKA"/>
    <property type="match status" value="1"/>
</dbReference>
<dbReference type="SMART" id="SM00388">
    <property type="entry name" value="HisKA"/>
    <property type="match status" value="1"/>
</dbReference>
<dbReference type="PANTHER" id="PTHR43304">
    <property type="entry name" value="PHYTOCHROME-LIKE PROTEIN CPH1"/>
    <property type="match status" value="1"/>
</dbReference>
<feature type="domain" description="Histidine kinase" evidence="7">
    <location>
        <begin position="921"/>
        <end position="1138"/>
    </location>
</feature>
<dbReference type="InterPro" id="IPR001610">
    <property type="entry name" value="PAC"/>
</dbReference>
<dbReference type="SMART" id="SM00091">
    <property type="entry name" value="PAS"/>
    <property type="match status" value="5"/>
</dbReference>
<accession>A0ABU3R0B0</accession>
<dbReference type="Gene3D" id="1.10.287.130">
    <property type="match status" value="1"/>
</dbReference>
<keyword evidence="6" id="KW-1133">Transmembrane helix</keyword>
<proteinExistence type="predicted"/>
<feature type="domain" description="PAS" evidence="8">
    <location>
        <begin position="521"/>
        <end position="592"/>
    </location>
</feature>
<gene>
    <name evidence="10" type="ORF">RT723_08850</name>
</gene>
<evidence type="ECO:0000313" key="10">
    <source>
        <dbReference type="EMBL" id="MDU0113103.1"/>
    </source>
</evidence>
<keyword evidence="5" id="KW-0418">Kinase</keyword>
<dbReference type="Pfam" id="PF02518">
    <property type="entry name" value="HATPase_c"/>
    <property type="match status" value="1"/>
</dbReference>
<feature type="domain" description="PAS" evidence="8">
    <location>
        <begin position="252"/>
        <end position="299"/>
    </location>
</feature>
<dbReference type="InterPro" id="IPR000014">
    <property type="entry name" value="PAS"/>
</dbReference>
<dbReference type="Proteomes" id="UP001257914">
    <property type="component" value="Unassembled WGS sequence"/>
</dbReference>
<dbReference type="InterPro" id="IPR035965">
    <property type="entry name" value="PAS-like_dom_sf"/>
</dbReference>
<sequence>MKSYATFTIIEVLSGSPMDLETHQSDTIKFKKHFTFILLTTFIFIICFGVYTFELVSRLSDIEKSVQQHNNKMIKINTGIYNLNKAMGYGGYIHNFKNYLIRNDQQTLSELSVNIQSFKMATEQLSSLFTQSDELEAIKTINTTLDKYQLNLVKLQQFKDITNIEYKDLIVKVDDQEALQAIEFLSERTKTLNQSHLKFTEQSFENISLWIMAGISIFLFAIFFAIFLLNAVKKLKYVYTDLAKALHESDLLIANSPDAMLSITEAGIMVRCNEQLESLFGYTKDELLQQDMSMLLPQNVKHKHQAHLNSYFHSPHRRLMGEGVKQLYGQDKYGRLIPIEVSLSSSVISGVKISTATIRDISARIEAEDKLKIAVELAESNYLKLQKAQISLNEKQMINIMLNKLPFCTLLLDGGKLLIVNEKALIETGYSQLQLEQLEFEQYIKVDDEKYRNTLTNLIKGKPQTKDENLTFLGTLVTNQLAVIPIEIYLSTYLYDEQLFTLISFKNLTEIRVIEEKLVNSVERFTRVISAIEDGIWEWDIINNTVDYSPQLMKIIGRENEPNPEFIHWFDHIHPDYKDTVNTALSAHLETKEKYEVEYLGLNETGEYNWFFSIGDSSFDKNNRPVLMSGSLRNIHNKKLLEIALIEKSQFLNTIYEGSSHAIWVLNVETNNELRIVNFNRAACARLSVQEQDVIDKTLSELSSVFESTNLLDFVSHYLTCIKSAKQIDYIENLHFNDQNGWYKTSLYPIANEQGEVIKVVGTAIDITEQKRSEKALEDNQLFLEKILDSTVCGLYVFNFDLQKNVTINQRYTEILGYNMDELNQNEDFMSLFHPDDLPAVIEHMTKVAESKNGELYSLKYRFKNKGGSWVWCYSFDCIVKYNENNMPLLMLGTFVDITELTFLMEQLQESNDYLKRFAFVASHDLQEPLRKITAFSSSLKNKLKTEIEKDDSIEFEFSRLINASERMREMIKDLLKLSKINSSALDIKQCYLSDILKQVVDLLSHLIEEHQVEFQLIDTDVKLFVDEGLMIQLFQNLMANSIKFMDKDVKPIIQISSHKKTNDLIIKFKDNGIGIEDKFADQIFEPFRRLHNKDQYSGSGIGLALCRQIVAIHNGTIDCSRNVKQGAVFIITLPQVVN</sequence>
<dbReference type="PRINTS" id="PR00344">
    <property type="entry name" value="BCTRLSENSOR"/>
</dbReference>
<feature type="transmembrane region" description="Helical" evidence="6">
    <location>
        <begin position="207"/>
        <end position="229"/>
    </location>
</feature>
<feature type="domain" description="PAC" evidence="9">
    <location>
        <begin position="857"/>
        <end position="910"/>
    </location>
</feature>
<dbReference type="SMART" id="SM00387">
    <property type="entry name" value="HATPase_c"/>
    <property type="match status" value="1"/>
</dbReference>
<keyword evidence="6" id="KW-0812">Transmembrane</keyword>
<evidence type="ECO:0000256" key="3">
    <source>
        <dbReference type="ARBA" id="ARBA00022553"/>
    </source>
</evidence>
<dbReference type="Pfam" id="PF00989">
    <property type="entry name" value="PAS"/>
    <property type="match status" value="1"/>
</dbReference>
<keyword evidence="11" id="KW-1185">Reference proteome</keyword>
<name>A0ABU3R0B0_9GAMM</name>
<protein>
    <recommendedName>
        <fullName evidence="2">histidine kinase</fullName>
        <ecNumber evidence="2">2.7.13.3</ecNumber>
    </recommendedName>
</protein>
<dbReference type="InterPro" id="IPR003661">
    <property type="entry name" value="HisK_dim/P_dom"/>
</dbReference>
<evidence type="ECO:0000256" key="5">
    <source>
        <dbReference type="ARBA" id="ARBA00022777"/>
    </source>
</evidence>
<dbReference type="EC" id="2.7.13.3" evidence="2"/>
<evidence type="ECO:0000256" key="2">
    <source>
        <dbReference type="ARBA" id="ARBA00012438"/>
    </source>
</evidence>
<dbReference type="InterPro" id="IPR036097">
    <property type="entry name" value="HisK_dim/P_sf"/>
</dbReference>
<dbReference type="InterPro" id="IPR005467">
    <property type="entry name" value="His_kinase_dom"/>
</dbReference>
<dbReference type="Pfam" id="PF08448">
    <property type="entry name" value="PAS_4"/>
    <property type="match status" value="1"/>
</dbReference>
<dbReference type="InterPro" id="IPR003594">
    <property type="entry name" value="HATPase_dom"/>
</dbReference>
<feature type="domain" description="PAS" evidence="8">
    <location>
        <begin position="780"/>
        <end position="852"/>
    </location>
</feature>
<keyword evidence="4" id="KW-0808">Transferase</keyword>
<evidence type="ECO:0000256" key="6">
    <source>
        <dbReference type="SAM" id="Phobius"/>
    </source>
</evidence>
<feature type="domain" description="PAC" evidence="9">
    <location>
        <begin position="724"/>
        <end position="779"/>
    </location>
</feature>
<reference evidence="10 11" key="1">
    <citation type="submission" date="2023-10" db="EMBL/GenBank/DDBJ databases">
        <title>Psychrosphaera aquimaarina strain SW33 isolated from seawater.</title>
        <authorList>
            <person name="Bayburt H."/>
            <person name="Kim J.M."/>
            <person name="Choi B.J."/>
            <person name="Jeon C.O."/>
        </authorList>
    </citation>
    <scope>NUCLEOTIDE SEQUENCE [LARGE SCALE GENOMIC DNA]</scope>
    <source>
        <strain evidence="10 11">KCTC 52743</strain>
    </source>
</reference>
<dbReference type="RefSeq" id="WP_315946713.1">
    <property type="nucleotide sequence ID" value="NZ_JAWCUA010000007.1"/>
</dbReference>
<dbReference type="PROSITE" id="PS50109">
    <property type="entry name" value="HIS_KIN"/>
    <property type="match status" value="1"/>
</dbReference>
<dbReference type="InterPro" id="IPR036890">
    <property type="entry name" value="HATPase_C_sf"/>
</dbReference>
<keyword evidence="6" id="KW-0472">Membrane</keyword>
<dbReference type="SUPFAM" id="SSF55874">
    <property type="entry name" value="ATPase domain of HSP90 chaperone/DNA topoisomerase II/histidine kinase"/>
    <property type="match status" value="1"/>
</dbReference>
<dbReference type="PANTHER" id="PTHR43304:SF1">
    <property type="entry name" value="PAC DOMAIN-CONTAINING PROTEIN"/>
    <property type="match status" value="1"/>
</dbReference>
<dbReference type="InterPro" id="IPR013767">
    <property type="entry name" value="PAS_fold"/>
</dbReference>
<dbReference type="Pfam" id="PF00512">
    <property type="entry name" value="HisKA"/>
    <property type="match status" value="1"/>
</dbReference>
<dbReference type="InterPro" id="IPR000700">
    <property type="entry name" value="PAS-assoc_C"/>
</dbReference>
<evidence type="ECO:0000259" key="9">
    <source>
        <dbReference type="PROSITE" id="PS50113"/>
    </source>
</evidence>
<comment type="caution">
    <text evidence="10">The sequence shown here is derived from an EMBL/GenBank/DDBJ whole genome shotgun (WGS) entry which is preliminary data.</text>
</comment>
<dbReference type="SUPFAM" id="SSF55785">
    <property type="entry name" value="PYP-like sensor domain (PAS domain)"/>
    <property type="match status" value="4"/>
</dbReference>
<dbReference type="InterPro" id="IPR004358">
    <property type="entry name" value="Sig_transdc_His_kin-like_C"/>
</dbReference>
<feature type="transmembrane region" description="Helical" evidence="6">
    <location>
        <begin position="34"/>
        <end position="53"/>
    </location>
</feature>
<dbReference type="Pfam" id="PF08447">
    <property type="entry name" value="PAS_3"/>
    <property type="match status" value="2"/>
</dbReference>
<dbReference type="PROSITE" id="PS50112">
    <property type="entry name" value="PAS"/>
    <property type="match status" value="3"/>
</dbReference>
<dbReference type="SMART" id="SM00086">
    <property type="entry name" value="PAC"/>
    <property type="match status" value="4"/>
</dbReference>
<keyword evidence="3" id="KW-0597">Phosphoprotein</keyword>
<evidence type="ECO:0000256" key="1">
    <source>
        <dbReference type="ARBA" id="ARBA00000085"/>
    </source>
</evidence>
<dbReference type="InterPro" id="IPR052162">
    <property type="entry name" value="Sensor_kinase/Photoreceptor"/>
</dbReference>
<evidence type="ECO:0000256" key="4">
    <source>
        <dbReference type="ARBA" id="ARBA00022679"/>
    </source>
</evidence>
<dbReference type="InterPro" id="IPR013655">
    <property type="entry name" value="PAS_fold_3"/>
</dbReference>
<dbReference type="InterPro" id="IPR013656">
    <property type="entry name" value="PAS_4"/>
</dbReference>
<dbReference type="NCBIfam" id="TIGR00229">
    <property type="entry name" value="sensory_box"/>
    <property type="match status" value="3"/>
</dbReference>
<dbReference type="CDD" id="cd00130">
    <property type="entry name" value="PAS"/>
    <property type="match status" value="4"/>
</dbReference>
<evidence type="ECO:0000313" key="11">
    <source>
        <dbReference type="Proteomes" id="UP001257914"/>
    </source>
</evidence>
<organism evidence="10 11">
    <name type="scientific">Psychrosphaera aquimarina</name>
    <dbReference type="NCBI Taxonomy" id="2044854"/>
    <lineage>
        <taxon>Bacteria</taxon>
        <taxon>Pseudomonadati</taxon>
        <taxon>Pseudomonadota</taxon>
        <taxon>Gammaproteobacteria</taxon>
        <taxon>Alteromonadales</taxon>
        <taxon>Pseudoalteromonadaceae</taxon>
        <taxon>Psychrosphaera</taxon>
    </lineage>
</organism>
<evidence type="ECO:0000259" key="7">
    <source>
        <dbReference type="PROSITE" id="PS50109"/>
    </source>
</evidence>
<dbReference type="EMBL" id="JAWCUA010000007">
    <property type="protein sequence ID" value="MDU0113103.1"/>
    <property type="molecule type" value="Genomic_DNA"/>
</dbReference>
<dbReference type="PROSITE" id="PS50113">
    <property type="entry name" value="PAC"/>
    <property type="match status" value="2"/>
</dbReference>
<dbReference type="Gene3D" id="3.30.450.20">
    <property type="entry name" value="PAS domain"/>
    <property type="match status" value="4"/>
</dbReference>
<dbReference type="Gene3D" id="3.30.565.10">
    <property type="entry name" value="Histidine kinase-like ATPase, C-terminal domain"/>
    <property type="match status" value="1"/>
</dbReference>
<dbReference type="SUPFAM" id="SSF47384">
    <property type="entry name" value="Homodimeric domain of signal transducing histidine kinase"/>
    <property type="match status" value="1"/>
</dbReference>
<comment type="catalytic activity">
    <reaction evidence="1">
        <text>ATP + protein L-histidine = ADP + protein N-phospho-L-histidine.</text>
        <dbReference type="EC" id="2.7.13.3"/>
    </reaction>
</comment>
<evidence type="ECO:0000259" key="8">
    <source>
        <dbReference type="PROSITE" id="PS50112"/>
    </source>
</evidence>